<organism evidence="1 2">
    <name type="scientific">Oedothorax gibbosus</name>
    <dbReference type="NCBI Taxonomy" id="931172"/>
    <lineage>
        <taxon>Eukaryota</taxon>
        <taxon>Metazoa</taxon>
        <taxon>Ecdysozoa</taxon>
        <taxon>Arthropoda</taxon>
        <taxon>Chelicerata</taxon>
        <taxon>Arachnida</taxon>
        <taxon>Araneae</taxon>
        <taxon>Araneomorphae</taxon>
        <taxon>Entelegynae</taxon>
        <taxon>Araneoidea</taxon>
        <taxon>Linyphiidae</taxon>
        <taxon>Erigoninae</taxon>
        <taxon>Oedothorax</taxon>
    </lineage>
</organism>
<dbReference type="AlphaFoldDB" id="A0AAV6UPM2"/>
<dbReference type="EMBL" id="JAFNEN010000331">
    <property type="protein sequence ID" value="KAG8185573.1"/>
    <property type="molecule type" value="Genomic_DNA"/>
</dbReference>
<sequence length="107" mass="11924">MVVSRTFVKINSEDYVGSKKQYSHFLIHLQKNTQKLPLQLFSPYDNFIQGKTSFTGTTCAKCKAAPGGENQKLLQSMSSSVGDPSDPRIGSADTVCFGPRWYEVRDL</sequence>
<evidence type="ECO:0000313" key="2">
    <source>
        <dbReference type="Proteomes" id="UP000827092"/>
    </source>
</evidence>
<comment type="caution">
    <text evidence="1">The sequence shown here is derived from an EMBL/GenBank/DDBJ whole genome shotgun (WGS) entry which is preliminary data.</text>
</comment>
<keyword evidence="2" id="KW-1185">Reference proteome</keyword>
<name>A0AAV6UPM2_9ARAC</name>
<evidence type="ECO:0000313" key="1">
    <source>
        <dbReference type="EMBL" id="KAG8185573.1"/>
    </source>
</evidence>
<gene>
    <name evidence="1" type="ORF">JTE90_007974</name>
</gene>
<reference evidence="1 2" key="1">
    <citation type="journal article" date="2022" name="Nat. Ecol. Evol.">
        <title>A masculinizing supergene underlies an exaggerated male reproductive morph in a spider.</title>
        <authorList>
            <person name="Hendrickx F."/>
            <person name="De Corte Z."/>
            <person name="Sonet G."/>
            <person name="Van Belleghem S.M."/>
            <person name="Kostlbacher S."/>
            <person name="Vangestel C."/>
        </authorList>
    </citation>
    <scope>NUCLEOTIDE SEQUENCE [LARGE SCALE GENOMIC DNA]</scope>
    <source>
        <strain evidence="1">W744_W776</strain>
    </source>
</reference>
<proteinExistence type="predicted"/>
<dbReference type="Proteomes" id="UP000827092">
    <property type="component" value="Unassembled WGS sequence"/>
</dbReference>
<protein>
    <submittedName>
        <fullName evidence="1">Uncharacterized protein</fullName>
    </submittedName>
</protein>
<accession>A0AAV6UPM2</accession>